<dbReference type="AlphaFoldDB" id="A0A059FMI8"/>
<evidence type="ECO:0000313" key="3">
    <source>
        <dbReference type="Proteomes" id="UP000025171"/>
    </source>
</evidence>
<gene>
    <name evidence="2" type="ORF">HJO_11167</name>
</gene>
<proteinExistence type="predicted"/>
<sequence length="153" mass="16118">MRIFLAALLALPMLAGQAAADTYRTCPATTTEQGRSIVSAACGALSAPGFTAASFTSPLDLDAARGDRDAFLARVDAYAACVSDFIDRSRQPGMSADSLTPDQAACAHSWAEDQATEAVRTFGRACIDYANRSVMDARLTPWTGACYPSPDIN</sequence>
<evidence type="ECO:0008006" key="4">
    <source>
        <dbReference type="Google" id="ProtNLM"/>
    </source>
</evidence>
<feature type="chain" id="PRO_5001573142" description="Lipoprotein" evidence="1">
    <location>
        <begin position="21"/>
        <end position="153"/>
    </location>
</feature>
<keyword evidence="3" id="KW-1185">Reference proteome</keyword>
<evidence type="ECO:0000256" key="1">
    <source>
        <dbReference type="SAM" id="SignalP"/>
    </source>
</evidence>
<dbReference type="OrthoDB" id="7618949at2"/>
<dbReference type="Proteomes" id="UP000025171">
    <property type="component" value="Unassembled WGS sequence"/>
</dbReference>
<comment type="caution">
    <text evidence="2">The sequence shown here is derived from an EMBL/GenBank/DDBJ whole genome shotgun (WGS) entry which is preliminary data.</text>
</comment>
<dbReference type="STRING" id="1280950.HJO_11167"/>
<keyword evidence="1" id="KW-0732">Signal</keyword>
<organism evidence="2 3">
    <name type="scientific">Hyphomonas johnsonii MHS-2</name>
    <dbReference type="NCBI Taxonomy" id="1280950"/>
    <lineage>
        <taxon>Bacteria</taxon>
        <taxon>Pseudomonadati</taxon>
        <taxon>Pseudomonadota</taxon>
        <taxon>Alphaproteobacteria</taxon>
        <taxon>Hyphomonadales</taxon>
        <taxon>Hyphomonadaceae</taxon>
        <taxon>Hyphomonas</taxon>
    </lineage>
</organism>
<name>A0A059FMI8_9PROT</name>
<dbReference type="EMBL" id="ARYK01000005">
    <property type="protein sequence ID" value="KCZ91673.1"/>
    <property type="molecule type" value="Genomic_DNA"/>
</dbReference>
<reference evidence="2 3" key="1">
    <citation type="journal article" date="2014" name="Antonie Van Leeuwenhoek">
        <title>Hyphomonas beringensis sp. nov. and Hyphomonas chukchiensis sp. nov., isolated from surface seawater of the Bering Sea and Chukchi Sea.</title>
        <authorList>
            <person name="Li C."/>
            <person name="Lai Q."/>
            <person name="Li G."/>
            <person name="Dong C."/>
            <person name="Wang J."/>
            <person name="Liao Y."/>
            <person name="Shao Z."/>
        </authorList>
    </citation>
    <scope>NUCLEOTIDE SEQUENCE [LARGE SCALE GENOMIC DNA]</scope>
    <source>
        <strain evidence="2 3">MHS-2</strain>
    </source>
</reference>
<feature type="signal peptide" evidence="1">
    <location>
        <begin position="1"/>
        <end position="20"/>
    </location>
</feature>
<dbReference type="PATRIC" id="fig|1280950.3.peg.2236"/>
<dbReference type="RefSeq" id="WP_035616939.1">
    <property type="nucleotide sequence ID" value="NZ_ARYK01000005.1"/>
</dbReference>
<accession>A0A059FMI8</accession>
<evidence type="ECO:0000313" key="2">
    <source>
        <dbReference type="EMBL" id="KCZ91673.1"/>
    </source>
</evidence>
<protein>
    <recommendedName>
        <fullName evidence="4">Lipoprotein</fullName>
    </recommendedName>
</protein>